<organism evidence="1 2">
    <name type="scientific">Riccia fluitans</name>
    <dbReference type="NCBI Taxonomy" id="41844"/>
    <lineage>
        <taxon>Eukaryota</taxon>
        <taxon>Viridiplantae</taxon>
        <taxon>Streptophyta</taxon>
        <taxon>Embryophyta</taxon>
        <taxon>Marchantiophyta</taxon>
        <taxon>Marchantiopsida</taxon>
        <taxon>Marchantiidae</taxon>
        <taxon>Marchantiales</taxon>
        <taxon>Ricciaceae</taxon>
        <taxon>Riccia</taxon>
    </lineage>
</organism>
<dbReference type="AlphaFoldDB" id="A0ABD1YEW9"/>
<accession>A0ABD1YEW9</accession>
<protein>
    <submittedName>
        <fullName evidence="1">Uncharacterized protein</fullName>
    </submittedName>
</protein>
<sequence length="141" mass="15743">MTISCVLMSPVPATHSSFFLLSFRMHTPGLVDQHTALELSRSFPRSPQLRSDGSSSMSLWVINRHPTLLSLSLSLRLSLAIIAFFHPLRPKTFAILALPQTKRTTVSELARVAQVHKWLTSSLSLLFTLVYPESFPVLLSL</sequence>
<evidence type="ECO:0000313" key="1">
    <source>
        <dbReference type="EMBL" id="KAL2629328.1"/>
    </source>
</evidence>
<keyword evidence="2" id="KW-1185">Reference proteome</keyword>
<proteinExistence type="predicted"/>
<name>A0ABD1YEW9_9MARC</name>
<dbReference type="EMBL" id="JBHFFA010000004">
    <property type="protein sequence ID" value="KAL2629328.1"/>
    <property type="molecule type" value="Genomic_DNA"/>
</dbReference>
<gene>
    <name evidence="1" type="ORF">R1flu_014014</name>
</gene>
<dbReference type="Proteomes" id="UP001605036">
    <property type="component" value="Unassembled WGS sequence"/>
</dbReference>
<evidence type="ECO:0000313" key="2">
    <source>
        <dbReference type="Proteomes" id="UP001605036"/>
    </source>
</evidence>
<reference evidence="1 2" key="1">
    <citation type="submission" date="2024-09" db="EMBL/GenBank/DDBJ databases">
        <title>Chromosome-scale assembly of Riccia fluitans.</title>
        <authorList>
            <person name="Paukszto L."/>
            <person name="Sawicki J."/>
            <person name="Karawczyk K."/>
            <person name="Piernik-Szablinska J."/>
            <person name="Szczecinska M."/>
            <person name="Mazdziarz M."/>
        </authorList>
    </citation>
    <scope>NUCLEOTIDE SEQUENCE [LARGE SCALE GENOMIC DNA]</scope>
    <source>
        <strain evidence="1">Rf_01</strain>
        <tissue evidence="1">Aerial parts of the thallus</tissue>
    </source>
</reference>
<comment type="caution">
    <text evidence="1">The sequence shown here is derived from an EMBL/GenBank/DDBJ whole genome shotgun (WGS) entry which is preliminary data.</text>
</comment>